<sequence>MSIVAILGFVESIIHNQRFKFFTLGSPMWRSLGKMSYQLDRRPSGSLVSGKLHWVTRRRRYHAARTRCIVSFDLADEKFKEVPKPDCGGLNRCNYHLLVLGGCLSAAVYFNNGKLEIWVMKEYNVKESWVKEFNIGAYVPKGLKQDGDRSFRIWKNSLNGRAVQIVCLLKNGEVLLEYKGRALVCYDPKSGKFKDLLLQKMPKWFQTIVHVGSLNWIDTPIDM</sequence>
<dbReference type="PANTHER" id="PTHR31111">
    <property type="entry name" value="BNAA05G37150D PROTEIN-RELATED"/>
    <property type="match status" value="1"/>
</dbReference>
<evidence type="ECO:0000313" key="2">
    <source>
        <dbReference type="EMBL" id="KAK9285573.1"/>
    </source>
</evidence>
<dbReference type="PANTHER" id="PTHR31111:SF127">
    <property type="entry name" value="F-BOX ASSOCIATED DOMAIN-CONTAINING PROTEIN"/>
    <property type="match status" value="1"/>
</dbReference>
<dbReference type="NCBIfam" id="TIGR01640">
    <property type="entry name" value="F_box_assoc_1"/>
    <property type="match status" value="1"/>
</dbReference>
<name>A0AAP0RV15_LIQFO</name>
<accession>A0AAP0RV15</accession>
<evidence type="ECO:0000259" key="1">
    <source>
        <dbReference type="Pfam" id="PF07734"/>
    </source>
</evidence>
<dbReference type="EMBL" id="JBBPBK010000005">
    <property type="protein sequence ID" value="KAK9285573.1"/>
    <property type="molecule type" value="Genomic_DNA"/>
</dbReference>
<feature type="domain" description="F-box associated beta-propeller type 1" evidence="1">
    <location>
        <begin position="11"/>
        <end position="141"/>
    </location>
</feature>
<evidence type="ECO:0000313" key="3">
    <source>
        <dbReference type="Proteomes" id="UP001415857"/>
    </source>
</evidence>
<protein>
    <recommendedName>
        <fullName evidence="1">F-box associated beta-propeller type 1 domain-containing protein</fullName>
    </recommendedName>
</protein>
<dbReference type="InterPro" id="IPR006527">
    <property type="entry name" value="F-box-assoc_dom_typ1"/>
</dbReference>
<dbReference type="AlphaFoldDB" id="A0AAP0RV15"/>
<dbReference type="Proteomes" id="UP001415857">
    <property type="component" value="Unassembled WGS sequence"/>
</dbReference>
<dbReference type="InterPro" id="IPR017451">
    <property type="entry name" value="F-box-assoc_interact_dom"/>
</dbReference>
<gene>
    <name evidence="2" type="ORF">L1049_024768</name>
</gene>
<proteinExistence type="predicted"/>
<dbReference type="Pfam" id="PF07734">
    <property type="entry name" value="FBA_1"/>
    <property type="match status" value="1"/>
</dbReference>
<reference evidence="2 3" key="1">
    <citation type="journal article" date="2024" name="Plant J.">
        <title>Genome sequences and population genomics reveal climatic adaptation and genomic divergence between two closely related sweetgum species.</title>
        <authorList>
            <person name="Xu W.Q."/>
            <person name="Ren C.Q."/>
            <person name="Zhang X.Y."/>
            <person name="Comes H.P."/>
            <person name="Liu X.H."/>
            <person name="Li Y.G."/>
            <person name="Kettle C.J."/>
            <person name="Jalonen R."/>
            <person name="Gaisberger H."/>
            <person name="Ma Y.Z."/>
            <person name="Qiu Y.X."/>
        </authorList>
    </citation>
    <scope>NUCLEOTIDE SEQUENCE [LARGE SCALE GENOMIC DNA]</scope>
    <source>
        <strain evidence="2">Hangzhou</strain>
    </source>
</reference>
<keyword evidence="3" id="KW-1185">Reference proteome</keyword>
<organism evidence="2 3">
    <name type="scientific">Liquidambar formosana</name>
    <name type="common">Formosan gum</name>
    <dbReference type="NCBI Taxonomy" id="63359"/>
    <lineage>
        <taxon>Eukaryota</taxon>
        <taxon>Viridiplantae</taxon>
        <taxon>Streptophyta</taxon>
        <taxon>Embryophyta</taxon>
        <taxon>Tracheophyta</taxon>
        <taxon>Spermatophyta</taxon>
        <taxon>Magnoliopsida</taxon>
        <taxon>eudicotyledons</taxon>
        <taxon>Gunneridae</taxon>
        <taxon>Pentapetalae</taxon>
        <taxon>Saxifragales</taxon>
        <taxon>Altingiaceae</taxon>
        <taxon>Liquidambar</taxon>
    </lineage>
</organism>
<comment type="caution">
    <text evidence="2">The sequence shown here is derived from an EMBL/GenBank/DDBJ whole genome shotgun (WGS) entry which is preliminary data.</text>
</comment>